<sequence>MRHAKAPKTPAQTITADPRRIVEPLNPSSEQAKAPAELPRPASVIPDEGDQPTAAESPTPKKRSRLKPILVVAAASAALALAARTGEQWWTVGRFIESTEDAYLQADIVSLATQVEGTVAALPFADNARVKAGDVLLTLDPTTFEARLQSAQSDVAVAQAALSNVDAKEALQRARIASAEAEVRNAEAQRDLAITRDGRTQSLVKKGAVAQATADDAAAALEGAEAALRKARAALQVEEGQMDILASERTQQQASLVRAKAAERLARIDLDNTTILAPRDGIAGNIGIAEGEYLRAGTRFMSLVPTGDDIYVTANFKETQVAAFRPGMPVEIEVDMLHGAPLHGTIQSLAPATGSEFSVLPTDNATGNFTKIVQRIPVRIHLTDAGDHPLRAGASVVVNVDTREGTGAHK</sequence>
<name>A0ABR9XAK0_9RHOB</name>
<dbReference type="RefSeq" id="WP_194137793.1">
    <property type="nucleotide sequence ID" value="NZ_JADFFK010000035.1"/>
</dbReference>
<dbReference type="PANTHER" id="PTHR30386:SF24">
    <property type="entry name" value="MULTIDRUG RESISTANCE EFFLUX PUMP"/>
    <property type="match status" value="1"/>
</dbReference>
<organism evidence="5 6">
    <name type="scientific">Salipiger mangrovisoli</name>
    <dbReference type="NCBI Taxonomy" id="2865933"/>
    <lineage>
        <taxon>Bacteria</taxon>
        <taxon>Pseudomonadati</taxon>
        <taxon>Pseudomonadota</taxon>
        <taxon>Alphaproteobacteria</taxon>
        <taxon>Rhodobacterales</taxon>
        <taxon>Roseobacteraceae</taxon>
        <taxon>Salipiger</taxon>
    </lineage>
</organism>
<dbReference type="Gene3D" id="1.10.287.470">
    <property type="entry name" value="Helix hairpin bin"/>
    <property type="match status" value="2"/>
</dbReference>
<dbReference type="InterPro" id="IPR058634">
    <property type="entry name" value="AaeA-lik-b-barrel"/>
</dbReference>
<feature type="coiled-coil region" evidence="1">
    <location>
        <begin position="169"/>
        <end position="241"/>
    </location>
</feature>
<dbReference type="InterPro" id="IPR058625">
    <property type="entry name" value="MdtA-like_BSH"/>
</dbReference>
<keyword evidence="6" id="KW-1185">Reference proteome</keyword>
<feature type="region of interest" description="Disordered" evidence="2">
    <location>
        <begin position="1"/>
        <end position="62"/>
    </location>
</feature>
<evidence type="ECO:0000259" key="3">
    <source>
        <dbReference type="Pfam" id="PF25917"/>
    </source>
</evidence>
<reference evidence="5 6" key="1">
    <citation type="journal article" date="2021" name="Int. J. Syst. Evol. Microbiol.">
        <title>Salipiger mangrovisoli sp. nov., isolated from mangrove soil and the proposal for the reclassification of Paraphaeobacter pallidus as Salipiger pallidus comb. nov.</title>
        <authorList>
            <person name="Du J."/>
            <person name="Liu Y."/>
            <person name="Pei T."/>
            <person name="Deng M.R."/>
            <person name="Zhu H."/>
        </authorList>
    </citation>
    <scope>NUCLEOTIDE SEQUENCE [LARGE SCALE GENOMIC DNA]</scope>
    <source>
        <strain evidence="5 6">6D45A</strain>
    </source>
</reference>
<dbReference type="SUPFAM" id="SSF111369">
    <property type="entry name" value="HlyD-like secretion proteins"/>
    <property type="match status" value="3"/>
</dbReference>
<dbReference type="Pfam" id="PF25963">
    <property type="entry name" value="Beta-barrel_AAEA"/>
    <property type="match status" value="1"/>
</dbReference>
<evidence type="ECO:0000259" key="4">
    <source>
        <dbReference type="Pfam" id="PF25963"/>
    </source>
</evidence>
<feature type="domain" description="Multidrug resistance protein MdtA-like barrel-sandwich hybrid" evidence="3">
    <location>
        <begin position="108"/>
        <end position="299"/>
    </location>
</feature>
<dbReference type="Proteomes" id="UP000607796">
    <property type="component" value="Unassembled WGS sequence"/>
</dbReference>
<evidence type="ECO:0000313" key="6">
    <source>
        <dbReference type="Proteomes" id="UP000607796"/>
    </source>
</evidence>
<dbReference type="PANTHER" id="PTHR30386">
    <property type="entry name" value="MEMBRANE FUSION SUBUNIT OF EMRAB-TOLC MULTIDRUG EFFLUX PUMP"/>
    <property type="match status" value="1"/>
</dbReference>
<keyword evidence="1" id="KW-0175">Coiled coil</keyword>
<evidence type="ECO:0000256" key="2">
    <source>
        <dbReference type="SAM" id="MobiDB-lite"/>
    </source>
</evidence>
<dbReference type="EMBL" id="JADFFK010000035">
    <property type="protein sequence ID" value="MBE9640527.1"/>
    <property type="molecule type" value="Genomic_DNA"/>
</dbReference>
<evidence type="ECO:0000313" key="5">
    <source>
        <dbReference type="EMBL" id="MBE9640527.1"/>
    </source>
</evidence>
<protein>
    <submittedName>
        <fullName evidence="5">HlyD family secretion protein</fullName>
    </submittedName>
</protein>
<dbReference type="InterPro" id="IPR050739">
    <property type="entry name" value="MFP"/>
</dbReference>
<proteinExistence type="predicted"/>
<evidence type="ECO:0000256" key="1">
    <source>
        <dbReference type="SAM" id="Coils"/>
    </source>
</evidence>
<dbReference type="Gene3D" id="2.40.50.100">
    <property type="match status" value="1"/>
</dbReference>
<feature type="domain" description="p-hydroxybenzoic acid efflux pump subunit AaeA-like beta-barrel" evidence="4">
    <location>
        <begin position="310"/>
        <end position="400"/>
    </location>
</feature>
<dbReference type="Pfam" id="PF25917">
    <property type="entry name" value="BSH_RND"/>
    <property type="match status" value="1"/>
</dbReference>
<comment type="caution">
    <text evidence="5">The sequence shown here is derived from an EMBL/GenBank/DDBJ whole genome shotgun (WGS) entry which is preliminary data.</text>
</comment>
<dbReference type="Gene3D" id="2.40.30.170">
    <property type="match status" value="1"/>
</dbReference>
<gene>
    <name evidence="5" type="ORF">IQ782_27120</name>
</gene>
<accession>A0ABR9XAK0</accession>